<feature type="region of interest" description="Disordered" evidence="2">
    <location>
        <begin position="1"/>
        <end position="88"/>
    </location>
</feature>
<protein>
    <submittedName>
        <fullName evidence="4">Small MutS related family protein</fullName>
    </submittedName>
</protein>
<evidence type="ECO:0000313" key="5">
    <source>
        <dbReference type="Proteomes" id="UP000007797"/>
    </source>
</evidence>
<dbReference type="InterPro" id="IPR013899">
    <property type="entry name" value="DUF1771"/>
</dbReference>
<proteinExistence type="predicted"/>
<dbReference type="STRING" id="1054147.F4Q1S4"/>
<feature type="region of interest" description="Disordered" evidence="2">
    <location>
        <begin position="146"/>
        <end position="177"/>
    </location>
</feature>
<feature type="region of interest" description="Disordered" evidence="2">
    <location>
        <begin position="272"/>
        <end position="301"/>
    </location>
</feature>
<evidence type="ECO:0000313" key="4">
    <source>
        <dbReference type="EMBL" id="EGG18224.1"/>
    </source>
</evidence>
<dbReference type="InterPro" id="IPR036612">
    <property type="entry name" value="KH_dom_type_1_sf"/>
</dbReference>
<evidence type="ECO:0000256" key="2">
    <source>
        <dbReference type="SAM" id="MobiDB-lite"/>
    </source>
</evidence>
<dbReference type="SMART" id="SM00463">
    <property type="entry name" value="SMR"/>
    <property type="match status" value="1"/>
</dbReference>
<feature type="compositionally biased region" description="Basic and acidic residues" evidence="2">
    <location>
        <begin position="156"/>
        <end position="177"/>
    </location>
</feature>
<dbReference type="RefSeq" id="XP_004357047.1">
    <property type="nucleotide sequence ID" value="XM_004356992.1"/>
</dbReference>
<reference evidence="5" key="1">
    <citation type="journal article" date="2011" name="Genome Res.">
        <title>Phylogeny-wide analysis of social amoeba genomes highlights ancient origins for complex intercellular communication.</title>
        <authorList>
            <person name="Heidel A.J."/>
            <person name="Lawal H.M."/>
            <person name="Felder M."/>
            <person name="Schilde C."/>
            <person name="Helps N.R."/>
            <person name="Tunggal B."/>
            <person name="Rivero F."/>
            <person name="John U."/>
            <person name="Schleicher M."/>
            <person name="Eichinger L."/>
            <person name="Platzer M."/>
            <person name="Noegel A.A."/>
            <person name="Schaap P."/>
            <person name="Gloeckner G."/>
        </authorList>
    </citation>
    <scope>NUCLEOTIDE SEQUENCE [LARGE SCALE GENOMIC DNA]</scope>
    <source>
        <strain evidence="5">SH3</strain>
    </source>
</reference>
<organism evidence="4 5">
    <name type="scientific">Cavenderia fasciculata</name>
    <name type="common">Slime mold</name>
    <name type="synonym">Dictyostelium fasciculatum</name>
    <dbReference type="NCBI Taxonomy" id="261658"/>
    <lineage>
        <taxon>Eukaryota</taxon>
        <taxon>Amoebozoa</taxon>
        <taxon>Evosea</taxon>
        <taxon>Eumycetozoa</taxon>
        <taxon>Dictyostelia</taxon>
        <taxon>Acytosteliales</taxon>
        <taxon>Cavenderiaceae</taxon>
        <taxon>Cavenderia</taxon>
    </lineage>
</organism>
<dbReference type="Gene3D" id="3.30.1370.110">
    <property type="match status" value="1"/>
</dbReference>
<dbReference type="InterPro" id="IPR002625">
    <property type="entry name" value="Smr_dom"/>
</dbReference>
<dbReference type="Proteomes" id="UP000007797">
    <property type="component" value="Unassembled WGS sequence"/>
</dbReference>
<feature type="compositionally biased region" description="Low complexity" evidence="2">
    <location>
        <begin position="22"/>
        <end position="34"/>
    </location>
</feature>
<dbReference type="PROSITE" id="PS50828">
    <property type="entry name" value="SMR"/>
    <property type="match status" value="1"/>
</dbReference>
<dbReference type="PROSITE" id="PS50084">
    <property type="entry name" value="KH_TYPE_1"/>
    <property type="match status" value="1"/>
</dbReference>
<sequence>MGNCAGKMKSSSSKVPKEKRTTAPPAAAAAQPQTKTVSIDSTATTRTTTTTAPTTTTTTTTSTAPVQQPTAHHTQDTGASSSSGQVTKTVVVDRELHKYIIGTKGATVKDIKDKTGATAIDLPDSGDKVSVSGTPDACDRAIAMINDIKGQHKTQSQKDQDHKDLKDEHEKESQRTDALYKKYQAEVDKLADERTKLNAEADAAFESGDKGKGHELKERAKQLTVQMEQANKKASREIFADKNKNLDKFTVDLHGLKTKDALELMDERMEELKKDSSNKGKSFTVITGAGNHSDENGPKIKPLIHKTFNDRGIKFEEVNNGSIQCTFSR</sequence>
<dbReference type="EMBL" id="GL883018">
    <property type="protein sequence ID" value="EGG18224.1"/>
    <property type="molecule type" value="Genomic_DNA"/>
</dbReference>
<dbReference type="PANTHER" id="PTHR47417">
    <property type="entry name" value="SMR DOMAIN-CONTAINING PROTEIN YPL199C"/>
    <property type="match status" value="1"/>
</dbReference>
<keyword evidence="1" id="KW-0694">RNA-binding</keyword>
<dbReference type="SMART" id="SM00322">
    <property type="entry name" value="KH"/>
    <property type="match status" value="1"/>
</dbReference>
<dbReference type="PANTHER" id="PTHR47417:SF2">
    <property type="entry name" value="SMALL MUTS RELATED FAMILY PROTEIN"/>
    <property type="match status" value="1"/>
</dbReference>
<evidence type="ECO:0000259" key="3">
    <source>
        <dbReference type="PROSITE" id="PS50828"/>
    </source>
</evidence>
<feature type="domain" description="Smr" evidence="3">
    <location>
        <begin position="251"/>
        <end position="329"/>
    </location>
</feature>
<dbReference type="InterPro" id="IPR053020">
    <property type="entry name" value="Smr_domain_protein"/>
</dbReference>
<dbReference type="SMART" id="SM01162">
    <property type="entry name" value="DUF1771"/>
    <property type="match status" value="1"/>
</dbReference>
<dbReference type="SUPFAM" id="SSF54791">
    <property type="entry name" value="Eukaryotic type KH-domain (KH-domain type I)"/>
    <property type="match status" value="1"/>
</dbReference>
<dbReference type="KEGG" id="dfa:DFA_03711"/>
<accession>F4Q1S4</accession>
<dbReference type="AlphaFoldDB" id="F4Q1S4"/>
<dbReference type="GO" id="GO:0003723">
    <property type="term" value="F:RNA binding"/>
    <property type="evidence" value="ECO:0007669"/>
    <property type="project" value="UniProtKB-UniRule"/>
</dbReference>
<gene>
    <name evidence="4" type="ORF">DFA_03711</name>
</gene>
<feature type="compositionally biased region" description="Low complexity" evidence="2">
    <location>
        <begin position="42"/>
        <end position="64"/>
    </location>
</feature>
<name>F4Q1S4_CACFS</name>
<dbReference type="InterPro" id="IPR004087">
    <property type="entry name" value="KH_dom"/>
</dbReference>
<dbReference type="Gene3D" id="3.30.1370.10">
    <property type="entry name" value="K Homology domain, type 1"/>
    <property type="match status" value="1"/>
</dbReference>
<dbReference type="Pfam" id="PF08590">
    <property type="entry name" value="DUF1771"/>
    <property type="match status" value="1"/>
</dbReference>
<dbReference type="OMA" id="QSCCACM"/>
<evidence type="ECO:0000256" key="1">
    <source>
        <dbReference type="PROSITE-ProRule" id="PRU00117"/>
    </source>
</evidence>
<dbReference type="OrthoDB" id="3231855at2759"/>
<dbReference type="GeneID" id="14870364"/>
<dbReference type="InterPro" id="IPR004088">
    <property type="entry name" value="KH_dom_type_1"/>
</dbReference>
<dbReference type="Pfam" id="PF00013">
    <property type="entry name" value="KH_1"/>
    <property type="match status" value="1"/>
</dbReference>
<keyword evidence="5" id="KW-1185">Reference proteome</keyword>
<dbReference type="InterPro" id="IPR036063">
    <property type="entry name" value="Smr_dom_sf"/>
</dbReference>
<feature type="compositionally biased region" description="Polar residues" evidence="2">
    <location>
        <begin position="65"/>
        <end position="88"/>
    </location>
</feature>
<dbReference type="SUPFAM" id="SSF160443">
    <property type="entry name" value="SMR domain-like"/>
    <property type="match status" value="1"/>
</dbReference>